<dbReference type="Pfam" id="PF01521">
    <property type="entry name" value="Fe-S_biosyn"/>
    <property type="match status" value="1"/>
</dbReference>
<sequence>MITLTDTAVSQVRKLVGDQGRDDLALRVFVSPGGCSGMSYGMAFDDTEQDGDLTVEQDGVKVWVDEMSVLYLKGAQIDWVDKLMGGGFTINNPNAARSCACGSSFDTGADSATARACS</sequence>
<dbReference type="PANTHER" id="PTHR43011">
    <property type="entry name" value="IRON-SULFUR CLUSTER ASSEMBLY 2 HOMOLOG, MITOCHONDRIAL"/>
    <property type="match status" value="1"/>
</dbReference>
<organism evidence="2 3">
    <name type="scientific">Handelsmanbacteria sp. (strain RIFCSPLOWO2_12_FULL_64_10)</name>
    <dbReference type="NCBI Taxonomy" id="1817868"/>
    <lineage>
        <taxon>Bacteria</taxon>
        <taxon>Candidatus Handelsmaniibacteriota</taxon>
    </lineage>
</organism>
<evidence type="ECO:0000313" key="2">
    <source>
        <dbReference type="EMBL" id="OGG52079.1"/>
    </source>
</evidence>
<dbReference type="EMBL" id="MFKF01000158">
    <property type="protein sequence ID" value="OGG52079.1"/>
    <property type="molecule type" value="Genomic_DNA"/>
</dbReference>
<accession>A0A1F6CSB7</accession>
<name>A0A1F6CSB7_HANXR</name>
<dbReference type="NCBIfam" id="NF010147">
    <property type="entry name" value="PRK13623.1"/>
    <property type="match status" value="1"/>
</dbReference>
<evidence type="ECO:0000259" key="1">
    <source>
        <dbReference type="Pfam" id="PF01521"/>
    </source>
</evidence>
<feature type="domain" description="Core" evidence="1">
    <location>
        <begin position="2"/>
        <end position="102"/>
    </location>
</feature>
<comment type="caution">
    <text evidence="2">The sequence shown here is derived from an EMBL/GenBank/DDBJ whole genome shotgun (WGS) entry which is preliminary data.</text>
</comment>
<dbReference type="InterPro" id="IPR016092">
    <property type="entry name" value="ATAP"/>
</dbReference>
<dbReference type="Proteomes" id="UP000178606">
    <property type="component" value="Unassembled WGS sequence"/>
</dbReference>
<reference evidence="2 3" key="1">
    <citation type="journal article" date="2016" name="Nat. Commun.">
        <title>Thousands of microbial genomes shed light on interconnected biogeochemical processes in an aquifer system.</title>
        <authorList>
            <person name="Anantharaman K."/>
            <person name="Brown C.T."/>
            <person name="Hug L.A."/>
            <person name="Sharon I."/>
            <person name="Castelle C.J."/>
            <person name="Probst A.J."/>
            <person name="Thomas B.C."/>
            <person name="Singh A."/>
            <person name="Wilkins M.J."/>
            <person name="Karaoz U."/>
            <person name="Brodie E.L."/>
            <person name="Williams K.H."/>
            <person name="Hubbard S.S."/>
            <person name="Banfield J.F."/>
        </authorList>
    </citation>
    <scope>NUCLEOTIDE SEQUENCE [LARGE SCALE GENOMIC DNA]</scope>
    <source>
        <strain evidence="3">RIFCSPLOWO2_12_FULL_64_10</strain>
    </source>
</reference>
<dbReference type="PANTHER" id="PTHR43011:SF1">
    <property type="entry name" value="IRON-SULFUR CLUSTER ASSEMBLY 2 HOMOLOG, MITOCHONDRIAL"/>
    <property type="match status" value="1"/>
</dbReference>
<dbReference type="InterPro" id="IPR035903">
    <property type="entry name" value="HesB-like_dom_sf"/>
</dbReference>
<dbReference type="PROSITE" id="PS01152">
    <property type="entry name" value="HESB"/>
    <property type="match status" value="1"/>
</dbReference>
<gene>
    <name evidence="2" type="ORF">A3F84_25855</name>
</gene>
<dbReference type="SUPFAM" id="SSF89360">
    <property type="entry name" value="HesB-like domain"/>
    <property type="match status" value="1"/>
</dbReference>
<dbReference type="InterPro" id="IPR017870">
    <property type="entry name" value="FeS_cluster_insertion_CS"/>
</dbReference>
<dbReference type="Gene3D" id="2.60.300.12">
    <property type="entry name" value="HesB-like domain"/>
    <property type="match status" value="1"/>
</dbReference>
<dbReference type="GO" id="GO:0016226">
    <property type="term" value="P:iron-sulfur cluster assembly"/>
    <property type="evidence" value="ECO:0007669"/>
    <property type="project" value="InterPro"/>
</dbReference>
<dbReference type="NCBIfam" id="TIGR00049">
    <property type="entry name" value="iron-sulfur cluster assembly accessory protein"/>
    <property type="match status" value="1"/>
</dbReference>
<dbReference type="GO" id="GO:0005506">
    <property type="term" value="F:iron ion binding"/>
    <property type="evidence" value="ECO:0007669"/>
    <property type="project" value="TreeGrafter"/>
</dbReference>
<evidence type="ECO:0000313" key="3">
    <source>
        <dbReference type="Proteomes" id="UP000178606"/>
    </source>
</evidence>
<dbReference type="InterPro" id="IPR000361">
    <property type="entry name" value="ATAP_core_dom"/>
</dbReference>
<dbReference type="GO" id="GO:0051537">
    <property type="term" value="F:2 iron, 2 sulfur cluster binding"/>
    <property type="evidence" value="ECO:0007669"/>
    <property type="project" value="TreeGrafter"/>
</dbReference>
<protein>
    <submittedName>
        <fullName evidence="2">Heme biosynthesis protein HemY</fullName>
    </submittedName>
</protein>
<dbReference type="GO" id="GO:0051539">
    <property type="term" value="F:4 iron, 4 sulfur cluster binding"/>
    <property type="evidence" value="ECO:0007669"/>
    <property type="project" value="TreeGrafter"/>
</dbReference>
<proteinExistence type="predicted"/>
<dbReference type="AlphaFoldDB" id="A0A1F6CSB7"/>